<feature type="compositionally biased region" description="Low complexity" evidence="1">
    <location>
        <begin position="144"/>
        <end position="161"/>
    </location>
</feature>
<feature type="region of interest" description="Disordered" evidence="1">
    <location>
        <begin position="138"/>
        <end position="167"/>
    </location>
</feature>
<protein>
    <recommendedName>
        <fullName evidence="5">DUF2007 domain-containing protein</fullName>
    </recommendedName>
</protein>
<organism evidence="3 4">
    <name type="scientific">Luteimonas lutimaris</name>
    <dbReference type="NCBI Taxonomy" id="698645"/>
    <lineage>
        <taxon>Bacteria</taxon>
        <taxon>Pseudomonadati</taxon>
        <taxon>Pseudomonadota</taxon>
        <taxon>Gammaproteobacteria</taxon>
        <taxon>Lysobacterales</taxon>
        <taxon>Lysobacteraceae</taxon>
        <taxon>Luteimonas</taxon>
    </lineage>
</organism>
<dbReference type="RefSeq" id="WP_344760346.1">
    <property type="nucleotide sequence ID" value="NZ_BAAAZU010000029.1"/>
</dbReference>
<evidence type="ECO:0000256" key="1">
    <source>
        <dbReference type="SAM" id="MobiDB-lite"/>
    </source>
</evidence>
<sequence>MRQVFTSARHENVERVAELLRDAGIEVRITNGRSYKGRRRGNFSYRDRDSDQPKPAVWIVRSADQPRARAMLRDAGLMDSSKNDPDSYVAMSFRGTIPDPGRRNTAMRRASRIKLGLLVVIVAIIALTYMTLPGPGEGPKEDAPAAVASAPATAGGTAPVPDLVGAGGRPTPDSLAIALLRGELPDRAGRTACIAVDGSDPAPDLLAALPPSPGSVLPVSECPAPVEGQPAAEVIAIGKYEANDAGTGTIFMQRRRVGGTPVPQWYDVRRDGDGWRIVQPL</sequence>
<comment type="caution">
    <text evidence="3">The sequence shown here is derived from an EMBL/GenBank/DDBJ whole genome shotgun (WGS) entry which is preliminary data.</text>
</comment>
<evidence type="ECO:0000256" key="2">
    <source>
        <dbReference type="SAM" id="Phobius"/>
    </source>
</evidence>
<dbReference type="Proteomes" id="UP001501727">
    <property type="component" value="Unassembled WGS sequence"/>
</dbReference>
<evidence type="ECO:0000313" key="4">
    <source>
        <dbReference type="Proteomes" id="UP001501727"/>
    </source>
</evidence>
<keyword evidence="2" id="KW-1133">Transmembrane helix</keyword>
<evidence type="ECO:0000313" key="3">
    <source>
        <dbReference type="EMBL" id="GAA3930476.1"/>
    </source>
</evidence>
<feature type="transmembrane region" description="Helical" evidence="2">
    <location>
        <begin position="113"/>
        <end position="132"/>
    </location>
</feature>
<proteinExistence type="predicted"/>
<accession>A0ABP7MUH6</accession>
<name>A0ABP7MUH6_9GAMM</name>
<dbReference type="EMBL" id="BAAAZU010000029">
    <property type="protein sequence ID" value="GAA3930476.1"/>
    <property type="molecule type" value="Genomic_DNA"/>
</dbReference>
<keyword evidence="2" id="KW-0472">Membrane</keyword>
<keyword evidence="2" id="KW-0812">Transmembrane</keyword>
<reference evidence="4" key="1">
    <citation type="journal article" date="2019" name="Int. J. Syst. Evol. Microbiol.">
        <title>The Global Catalogue of Microorganisms (GCM) 10K type strain sequencing project: providing services to taxonomists for standard genome sequencing and annotation.</title>
        <authorList>
            <consortium name="The Broad Institute Genomics Platform"/>
            <consortium name="The Broad Institute Genome Sequencing Center for Infectious Disease"/>
            <person name="Wu L."/>
            <person name="Ma J."/>
        </authorList>
    </citation>
    <scope>NUCLEOTIDE SEQUENCE [LARGE SCALE GENOMIC DNA]</scope>
    <source>
        <strain evidence="4">JCM 16916</strain>
    </source>
</reference>
<evidence type="ECO:0008006" key="5">
    <source>
        <dbReference type="Google" id="ProtNLM"/>
    </source>
</evidence>
<keyword evidence="4" id="KW-1185">Reference proteome</keyword>
<gene>
    <name evidence="3" type="ORF">GCM10022229_25080</name>
</gene>